<evidence type="ECO:0008006" key="3">
    <source>
        <dbReference type="Google" id="ProtNLM"/>
    </source>
</evidence>
<reference evidence="1 2" key="1">
    <citation type="journal article" date="2020" name="Microorganisms">
        <title>Osmotic Adaptation and Compatible Solute Biosynthesis of Phototrophic Bacteria as Revealed from Genome Analyses.</title>
        <authorList>
            <person name="Imhoff J.F."/>
            <person name="Rahn T."/>
            <person name="Kunzel S."/>
            <person name="Keller A."/>
            <person name="Neulinger S.C."/>
        </authorList>
    </citation>
    <scope>NUCLEOTIDE SEQUENCE [LARGE SCALE GENOMIC DNA]</scope>
    <source>
        <strain evidence="1 2">DSM 15116</strain>
    </source>
</reference>
<keyword evidence="2" id="KW-1185">Reference proteome</keyword>
<evidence type="ECO:0000313" key="1">
    <source>
        <dbReference type="EMBL" id="MBK1727012.1"/>
    </source>
</evidence>
<protein>
    <recommendedName>
        <fullName evidence="3">Phytoene synthase</fullName>
    </recommendedName>
</protein>
<gene>
    <name evidence="1" type="ORF">CKO13_08245</name>
</gene>
<sequence>PLQPAPGHALAERSAEGQQRLQAAVAAHAGELAGLYRQAAEHAPRAAALRRRLRPLAAYTAIHRALLEEIRRRPERLLAGRITLTPLRKAWLARRARLAKPPRLLALLGVA</sequence>
<dbReference type="Proteomes" id="UP000738126">
    <property type="component" value="Unassembled WGS sequence"/>
</dbReference>
<evidence type="ECO:0000313" key="2">
    <source>
        <dbReference type="Proteomes" id="UP000738126"/>
    </source>
</evidence>
<organism evidence="1 2">
    <name type="scientific">Halorhodospira neutriphila</name>
    <dbReference type="NCBI Taxonomy" id="168379"/>
    <lineage>
        <taxon>Bacteria</taxon>
        <taxon>Pseudomonadati</taxon>
        <taxon>Pseudomonadota</taxon>
        <taxon>Gammaproteobacteria</taxon>
        <taxon>Chromatiales</taxon>
        <taxon>Ectothiorhodospiraceae</taxon>
        <taxon>Halorhodospira</taxon>
    </lineage>
</organism>
<proteinExistence type="predicted"/>
<comment type="caution">
    <text evidence="1">The sequence shown here is derived from an EMBL/GenBank/DDBJ whole genome shotgun (WGS) entry which is preliminary data.</text>
</comment>
<dbReference type="EMBL" id="NRSH01000089">
    <property type="protein sequence ID" value="MBK1727012.1"/>
    <property type="molecule type" value="Genomic_DNA"/>
</dbReference>
<name>A0ABS1E7A7_9GAMM</name>
<accession>A0ABS1E7A7</accession>
<feature type="non-terminal residue" evidence="1">
    <location>
        <position position="1"/>
    </location>
</feature>